<evidence type="ECO:0000256" key="8">
    <source>
        <dbReference type="ARBA" id="ARBA00023017"/>
    </source>
</evidence>
<dbReference type="SUPFAM" id="SSF52540">
    <property type="entry name" value="P-loop containing nucleoside triphosphate hydrolases"/>
    <property type="match status" value="1"/>
</dbReference>
<evidence type="ECO:0000313" key="14">
    <source>
        <dbReference type="Proteomes" id="UP000007151"/>
    </source>
</evidence>
<gene>
    <name evidence="13" type="ORF">KGM_208480</name>
</gene>
<evidence type="ECO:0000256" key="5">
    <source>
        <dbReference type="ARBA" id="ARBA00022490"/>
    </source>
</evidence>
<evidence type="ECO:0000256" key="11">
    <source>
        <dbReference type="ARBA" id="ARBA00023212"/>
    </source>
</evidence>
<keyword evidence="11" id="KW-0206">Cytoskeleton</keyword>
<keyword evidence="7" id="KW-0970">Cilium biogenesis/degradation</keyword>
<dbReference type="eggNOG" id="KOG3929">
    <property type="taxonomic scope" value="Eukaryota"/>
</dbReference>
<comment type="caution">
    <text evidence="13">The sequence shown here is derived from an EMBL/GenBank/DDBJ whole genome shotgun (WGS) entry which is preliminary data.</text>
</comment>
<keyword evidence="6" id="KW-0493">Microtubule</keyword>
<evidence type="ECO:0000313" key="13">
    <source>
        <dbReference type="EMBL" id="OWR42998.1"/>
    </source>
</evidence>
<evidence type="ECO:0000256" key="12">
    <source>
        <dbReference type="ARBA" id="ARBA00023273"/>
    </source>
</evidence>
<accession>A0A212END5</accession>
<dbReference type="Gene3D" id="3.40.50.300">
    <property type="entry name" value="P-loop containing nucleotide triphosphate hydrolases"/>
    <property type="match status" value="1"/>
</dbReference>
<keyword evidence="4" id="KW-0217">Developmental protein</keyword>
<dbReference type="Proteomes" id="UP000007151">
    <property type="component" value="Unassembled WGS sequence"/>
</dbReference>
<dbReference type="InterPro" id="IPR040045">
    <property type="entry name" value="DYNC2LI1"/>
</dbReference>
<protein>
    <recommendedName>
        <fullName evidence="3">Cytoplasmic dynein 2 light intermediate chain 1</fullName>
    </recommendedName>
</protein>
<reference evidence="13 14" key="1">
    <citation type="journal article" date="2011" name="Cell">
        <title>The monarch butterfly genome yields insights into long-distance migration.</title>
        <authorList>
            <person name="Zhan S."/>
            <person name="Merlin C."/>
            <person name="Boore J.L."/>
            <person name="Reppert S.M."/>
        </authorList>
    </citation>
    <scope>NUCLEOTIDE SEQUENCE [LARGE SCALE GENOMIC DNA]</scope>
    <source>
        <strain evidence="13">F-2</strain>
    </source>
</reference>
<comment type="subcellular location">
    <subcellularLocation>
        <location evidence="1">Cytoplasm</location>
        <location evidence="1">Cytoskeleton</location>
        <location evidence="1">Cilium basal body</location>
    </subcellularLocation>
</comment>
<comment type="similarity">
    <text evidence="2">Belongs to the dynein light intermediate chain family.</text>
</comment>
<dbReference type="OrthoDB" id="10263060at2759"/>
<dbReference type="AlphaFoldDB" id="A0A212END5"/>
<evidence type="ECO:0000256" key="7">
    <source>
        <dbReference type="ARBA" id="ARBA00022794"/>
    </source>
</evidence>
<name>A0A212END5_DANPL</name>
<dbReference type="STRING" id="278856.A0A212END5"/>
<dbReference type="GO" id="GO:0005874">
    <property type="term" value="C:microtubule"/>
    <property type="evidence" value="ECO:0007669"/>
    <property type="project" value="UniProtKB-KW"/>
</dbReference>
<dbReference type="GO" id="GO:0005868">
    <property type="term" value="C:cytoplasmic dynein complex"/>
    <property type="evidence" value="ECO:0007669"/>
    <property type="project" value="InterPro"/>
</dbReference>
<sequence length="295" mass="33795">MSIPDLAVEIVNKTLKDANEDTARTIVLVGSKSAGKSHLLYSFLEKSETPRETLVLEYSFGRKSSQKPGMDKTICHVWEYGGKLEMLHSVLISVPIKGKFYFCIMVDLSKIKTIWNVLETCYQAMKENYSDSDYHPELVIIGGKYDIFKNYDSEIKKVISTTMRSFALISNGNLLFYSSKEPQLVRRAKEMFFNMGFGNGVSLKEKNTNYSKPLSISKGQDTWENIGIPQSTLDQIKQRHISRITPEMDINQEVKPLQRSHPEPILDSLATLKYDELRNMEHFDPALNEYLMLIN</sequence>
<evidence type="ECO:0000256" key="6">
    <source>
        <dbReference type="ARBA" id="ARBA00022701"/>
    </source>
</evidence>
<dbReference type="GO" id="GO:0035721">
    <property type="term" value="P:intraciliary retrograde transport"/>
    <property type="evidence" value="ECO:0007669"/>
    <property type="project" value="InterPro"/>
</dbReference>
<dbReference type="EMBL" id="AGBW02013671">
    <property type="protein sequence ID" value="OWR42998.1"/>
    <property type="molecule type" value="Genomic_DNA"/>
</dbReference>
<dbReference type="GO" id="GO:0005930">
    <property type="term" value="C:axoneme"/>
    <property type="evidence" value="ECO:0007669"/>
    <property type="project" value="TreeGrafter"/>
</dbReference>
<dbReference type="GO" id="GO:0036064">
    <property type="term" value="C:ciliary basal body"/>
    <property type="evidence" value="ECO:0007669"/>
    <property type="project" value="TreeGrafter"/>
</dbReference>
<keyword evidence="9" id="KW-0969">Cilium</keyword>
<dbReference type="PANTHER" id="PTHR13236:SF0">
    <property type="entry name" value="CYTOPLASMIC DYNEIN 2 LIGHT INTERMEDIATE CHAIN 1"/>
    <property type="match status" value="1"/>
</dbReference>
<proteinExistence type="inferred from homology"/>
<dbReference type="FunCoup" id="A0A212END5">
    <property type="interactions" value="56"/>
</dbReference>
<evidence type="ECO:0000256" key="9">
    <source>
        <dbReference type="ARBA" id="ARBA00023069"/>
    </source>
</evidence>
<keyword evidence="10" id="KW-0505">Motor protein</keyword>
<dbReference type="InterPro" id="IPR027417">
    <property type="entry name" value="P-loop_NTPase"/>
</dbReference>
<evidence type="ECO:0000256" key="10">
    <source>
        <dbReference type="ARBA" id="ARBA00023175"/>
    </source>
</evidence>
<evidence type="ECO:0000256" key="2">
    <source>
        <dbReference type="ARBA" id="ARBA00006831"/>
    </source>
</evidence>
<evidence type="ECO:0000256" key="4">
    <source>
        <dbReference type="ARBA" id="ARBA00022473"/>
    </source>
</evidence>
<organism evidence="13 14">
    <name type="scientific">Danaus plexippus plexippus</name>
    <dbReference type="NCBI Taxonomy" id="278856"/>
    <lineage>
        <taxon>Eukaryota</taxon>
        <taxon>Metazoa</taxon>
        <taxon>Ecdysozoa</taxon>
        <taxon>Arthropoda</taxon>
        <taxon>Hexapoda</taxon>
        <taxon>Insecta</taxon>
        <taxon>Pterygota</taxon>
        <taxon>Neoptera</taxon>
        <taxon>Endopterygota</taxon>
        <taxon>Lepidoptera</taxon>
        <taxon>Glossata</taxon>
        <taxon>Ditrysia</taxon>
        <taxon>Papilionoidea</taxon>
        <taxon>Nymphalidae</taxon>
        <taxon>Danainae</taxon>
        <taxon>Danaini</taxon>
        <taxon>Danaina</taxon>
        <taxon>Danaus</taxon>
        <taxon>Danaus</taxon>
    </lineage>
</organism>
<keyword evidence="12" id="KW-0966">Cell projection</keyword>
<keyword evidence="8" id="KW-0243">Dynein</keyword>
<dbReference type="PANTHER" id="PTHR13236">
    <property type="entry name" value="DYNEIN 2 LIGHT INTERMEDIATE CHAIN, ISOFORM 2"/>
    <property type="match status" value="1"/>
</dbReference>
<dbReference type="KEGG" id="dpl:KGM_208480"/>
<dbReference type="GO" id="GO:0035735">
    <property type="term" value="P:intraciliary transport involved in cilium assembly"/>
    <property type="evidence" value="ECO:0007669"/>
    <property type="project" value="InterPro"/>
</dbReference>
<keyword evidence="5" id="KW-0963">Cytoplasm</keyword>
<dbReference type="GO" id="GO:0045504">
    <property type="term" value="F:dynein heavy chain binding"/>
    <property type="evidence" value="ECO:0007669"/>
    <property type="project" value="TreeGrafter"/>
</dbReference>
<evidence type="ECO:0000256" key="1">
    <source>
        <dbReference type="ARBA" id="ARBA00004120"/>
    </source>
</evidence>
<evidence type="ECO:0000256" key="3">
    <source>
        <dbReference type="ARBA" id="ARBA00018863"/>
    </source>
</evidence>
<keyword evidence="14" id="KW-1185">Reference proteome</keyword>